<dbReference type="AlphaFoldDB" id="A0A804L1B2"/>
<evidence type="ECO:0000313" key="2">
    <source>
        <dbReference type="Proteomes" id="UP000012960"/>
    </source>
</evidence>
<proteinExistence type="predicted"/>
<dbReference type="Proteomes" id="UP000012960">
    <property type="component" value="Unplaced"/>
</dbReference>
<name>A0A804L1B2_MUSAM</name>
<protein>
    <submittedName>
        <fullName evidence="1">Uncharacterized protein</fullName>
    </submittedName>
</protein>
<dbReference type="EnsemblPlants" id="Ma10_t28510.1">
    <property type="protein sequence ID" value="Ma10_p28510.1"/>
    <property type="gene ID" value="Ma10_g28510"/>
</dbReference>
<reference evidence="1" key="1">
    <citation type="submission" date="2021-05" db="UniProtKB">
        <authorList>
            <consortium name="EnsemblPlants"/>
        </authorList>
    </citation>
    <scope>IDENTIFICATION</scope>
    <source>
        <strain evidence="1">subsp. malaccensis</strain>
    </source>
</reference>
<evidence type="ECO:0000313" key="1">
    <source>
        <dbReference type="EnsemblPlants" id="Ma10_p28510.1"/>
    </source>
</evidence>
<accession>A0A804L1B2</accession>
<dbReference type="Gramene" id="Ma10_t28510.1">
    <property type="protein sequence ID" value="Ma10_p28510.1"/>
    <property type="gene ID" value="Ma10_g28510"/>
</dbReference>
<keyword evidence="2" id="KW-1185">Reference proteome</keyword>
<dbReference type="InParanoid" id="A0A804L1B2"/>
<organism evidence="1 2">
    <name type="scientific">Musa acuminata subsp. malaccensis</name>
    <name type="common">Wild banana</name>
    <name type="synonym">Musa malaccensis</name>
    <dbReference type="NCBI Taxonomy" id="214687"/>
    <lineage>
        <taxon>Eukaryota</taxon>
        <taxon>Viridiplantae</taxon>
        <taxon>Streptophyta</taxon>
        <taxon>Embryophyta</taxon>
        <taxon>Tracheophyta</taxon>
        <taxon>Spermatophyta</taxon>
        <taxon>Magnoliopsida</taxon>
        <taxon>Liliopsida</taxon>
        <taxon>Zingiberales</taxon>
        <taxon>Musaceae</taxon>
        <taxon>Musa</taxon>
    </lineage>
</organism>
<sequence>RSFAFLSSIDRWPKARAKLCFSHYSDTMMERI</sequence>